<proteinExistence type="predicted"/>
<name>A0A371FMW9_MUCPR</name>
<evidence type="ECO:0000313" key="2">
    <source>
        <dbReference type="EMBL" id="RDX79601.1"/>
    </source>
</evidence>
<gene>
    <name evidence="2" type="primary">pol</name>
    <name evidence="2" type="ORF">CR513_39964</name>
</gene>
<reference evidence="2" key="1">
    <citation type="submission" date="2018-05" db="EMBL/GenBank/DDBJ databases">
        <title>Draft genome of Mucuna pruriens seed.</title>
        <authorList>
            <person name="Nnadi N.E."/>
            <person name="Vos R."/>
            <person name="Hasami M.H."/>
            <person name="Devisetty U.K."/>
            <person name="Aguiy J.C."/>
        </authorList>
    </citation>
    <scope>NUCLEOTIDE SEQUENCE [LARGE SCALE GENOMIC DNA]</scope>
    <source>
        <strain evidence="2">JCA_2017</strain>
    </source>
</reference>
<feature type="domain" description="Reverse transcriptase" evidence="1">
    <location>
        <begin position="8"/>
        <end position="99"/>
    </location>
</feature>
<dbReference type="InterPro" id="IPR051320">
    <property type="entry name" value="Viral_Replic_Matur_Polypro"/>
</dbReference>
<comment type="caution">
    <text evidence="2">The sequence shown here is derived from an EMBL/GenBank/DDBJ whole genome shotgun (WGS) entry which is preliminary data.</text>
</comment>
<keyword evidence="3" id="KW-1185">Reference proteome</keyword>
<dbReference type="SUPFAM" id="SSF56672">
    <property type="entry name" value="DNA/RNA polymerases"/>
    <property type="match status" value="1"/>
</dbReference>
<dbReference type="PANTHER" id="PTHR33064:SF39">
    <property type="match status" value="1"/>
</dbReference>
<dbReference type="InterPro" id="IPR043128">
    <property type="entry name" value="Rev_trsase/Diguanyl_cyclase"/>
</dbReference>
<accession>A0A371FMW9</accession>
<dbReference type="Gene3D" id="3.10.10.10">
    <property type="entry name" value="HIV Type 1 Reverse Transcriptase, subunit A, domain 1"/>
    <property type="match status" value="1"/>
</dbReference>
<evidence type="ECO:0000313" key="3">
    <source>
        <dbReference type="Proteomes" id="UP000257109"/>
    </source>
</evidence>
<dbReference type="InterPro" id="IPR000477">
    <property type="entry name" value="RT_dom"/>
</dbReference>
<dbReference type="InterPro" id="IPR043502">
    <property type="entry name" value="DNA/RNA_pol_sf"/>
</dbReference>
<sequence>MVAQNKGKTTFTCPYGTFAYGKVPFGLCNTPRTFQRCMMALFSNLMEEYIEIFMDDFFVFGPSFDKCLYNLNLVLKKVGIEVDPTKVEVITKLLLSMLIRTLRSFLGHVGFYRRFDKSFSKIAKSMTNFLAKDVEFMFSDAYLKVFELLNEKLTNAPMVATPN</sequence>
<dbReference type="OrthoDB" id="1733993at2759"/>
<protein>
    <submittedName>
        <fullName evidence="2">Retrovirus-related Pol polyprotein from transposon 17.6</fullName>
    </submittedName>
</protein>
<dbReference type="PANTHER" id="PTHR33064">
    <property type="entry name" value="POL PROTEIN"/>
    <property type="match status" value="1"/>
</dbReference>
<dbReference type="Proteomes" id="UP000257109">
    <property type="component" value="Unassembled WGS sequence"/>
</dbReference>
<dbReference type="EMBL" id="QJKJ01008491">
    <property type="protein sequence ID" value="RDX79601.1"/>
    <property type="molecule type" value="Genomic_DNA"/>
</dbReference>
<feature type="non-terminal residue" evidence="2">
    <location>
        <position position="1"/>
    </location>
</feature>
<evidence type="ECO:0000259" key="1">
    <source>
        <dbReference type="Pfam" id="PF00078"/>
    </source>
</evidence>
<dbReference type="Gene3D" id="3.30.70.270">
    <property type="match status" value="2"/>
</dbReference>
<dbReference type="AlphaFoldDB" id="A0A371FMW9"/>
<dbReference type="Pfam" id="PF00078">
    <property type="entry name" value="RVT_1"/>
    <property type="match status" value="1"/>
</dbReference>
<organism evidence="2 3">
    <name type="scientific">Mucuna pruriens</name>
    <name type="common">Velvet bean</name>
    <name type="synonym">Dolichos pruriens</name>
    <dbReference type="NCBI Taxonomy" id="157652"/>
    <lineage>
        <taxon>Eukaryota</taxon>
        <taxon>Viridiplantae</taxon>
        <taxon>Streptophyta</taxon>
        <taxon>Embryophyta</taxon>
        <taxon>Tracheophyta</taxon>
        <taxon>Spermatophyta</taxon>
        <taxon>Magnoliopsida</taxon>
        <taxon>eudicotyledons</taxon>
        <taxon>Gunneridae</taxon>
        <taxon>Pentapetalae</taxon>
        <taxon>rosids</taxon>
        <taxon>fabids</taxon>
        <taxon>Fabales</taxon>
        <taxon>Fabaceae</taxon>
        <taxon>Papilionoideae</taxon>
        <taxon>50 kb inversion clade</taxon>
        <taxon>NPAAA clade</taxon>
        <taxon>indigoferoid/millettioid clade</taxon>
        <taxon>Phaseoleae</taxon>
        <taxon>Mucuna</taxon>
    </lineage>
</organism>